<dbReference type="Gene3D" id="1.10.443.10">
    <property type="entry name" value="Intergrase catalytic core"/>
    <property type="match status" value="1"/>
</dbReference>
<dbReference type="Pfam" id="PF17293">
    <property type="entry name" value="Arm-DNA-bind_5"/>
    <property type="match status" value="1"/>
</dbReference>
<feature type="domain" description="Tyr recombinase" evidence="4">
    <location>
        <begin position="231"/>
        <end position="407"/>
    </location>
</feature>
<sequence>MAFFNQQKNTMERRHSFSITSFIRKHRKTKENEFPVYLRITVDGKRSEFATKITVDQQKWNAAKGRVNGTHETSKRLNLMIGNLEHRAQDIYNQYLLHGKIVTAEIIKNEITGFDHKQRMLLASIAEHVHDMKTSEGHGYSSGTIKNWQVTERHLKDFIKVSYNAPDITFKELDHRFVTEFEIFARREWQCKTNAILKHIQRLKKVVMMAVNKGWIDTDPFINFHRKQERTHRTFLTKEELERIERKEFQFERLERVRDVFIFSCYTGLAFVDIEKLTQDNLVTGIDGKKWIYTFRQKTDTKSNIPLLPAALKIIEKYYTANDNYTNKLLPLITNIKTNAYLKEIADMCDIKKNLTFHMARHTFATTITLSNGVPIETVSNMLGHTKITTTQIYAKVLENKVSNDMMVLERELSINNKDRTLSQTMNENR</sequence>
<dbReference type="InterPro" id="IPR002104">
    <property type="entry name" value="Integrase_catalytic"/>
</dbReference>
<dbReference type="InterPro" id="IPR025269">
    <property type="entry name" value="SAM-like_dom"/>
</dbReference>
<keyword evidence="6" id="KW-1185">Reference proteome</keyword>
<dbReference type="InterPro" id="IPR010998">
    <property type="entry name" value="Integrase_recombinase_N"/>
</dbReference>
<dbReference type="InterPro" id="IPR011010">
    <property type="entry name" value="DNA_brk_join_enz"/>
</dbReference>
<protein>
    <submittedName>
        <fullName evidence="5">Site-specific integrase</fullName>
    </submittedName>
</protein>
<evidence type="ECO:0000313" key="6">
    <source>
        <dbReference type="Proteomes" id="UP001560573"/>
    </source>
</evidence>
<accession>A0ABV3ZK93</accession>
<keyword evidence="3" id="KW-0233">DNA recombination</keyword>
<evidence type="ECO:0000256" key="2">
    <source>
        <dbReference type="ARBA" id="ARBA00023125"/>
    </source>
</evidence>
<dbReference type="PANTHER" id="PTHR30349">
    <property type="entry name" value="PHAGE INTEGRASE-RELATED"/>
    <property type="match status" value="1"/>
</dbReference>
<name>A0ABV3ZK93_9BACT</name>
<dbReference type="Gene3D" id="1.10.150.130">
    <property type="match status" value="1"/>
</dbReference>
<dbReference type="EMBL" id="JAULBC010000006">
    <property type="protein sequence ID" value="MEX6689564.1"/>
    <property type="molecule type" value="Genomic_DNA"/>
</dbReference>
<dbReference type="RefSeq" id="WP_369330971.1">
    <property type="nucleotide sequence ID" value="NZ_JAULBC010000006.1"/>
</dbReference>
<dbReference type="Pfam" id="PF00589">
    <property type="entry name" value="Phage_integrase"/>
    <property type="match status" value="1"/>
</dbReference>
<dbReference type="SUPFAM" id="SSF56349">
    <property type="entry name" value="DNA breaking-rejoining enzymes"/>
    <property type="match status" value="1"/>
</dbReference>
<evidence type="ECO:0000313" key="5">
    <source>
        <dbReference type="EMBL" id="MEX6689564.1"/>
    </source>
</evidence>
<dbReference type="Proteomes" id="UP001560573">
    <property type="component" value="Unassembled WGS sequence"/>
</dbReference>
<evidence type="ECO:0000256" key="1">
    <source>
        <dbReference type="ARBA" id="ARBA00008857"/>
    </source>
</evidence>
<comment type="caution">
    <text evidence="5">The sequence shown here is derived from an EMBL/GenBank/DDBJ whole genome shotgun (WGS) entry which is preliminary data.</text>
</comment>
<dbReference type="InterPro" id="IPR035386">
    <property type="entry name" value="Arm-DNA-bind_5"/>
</dbReference>
<organism evidence="5 6">
    <name type="scientific">Danxiaibacter flavus</name>
    <dbReference type="NCBI Taxonomy" id="3049108"/>
    <lineage>
        <taxon>Bacteria</taxon>
        <taxon>Pseudomonadati</taxon>
        <taxon>Bacteroidota</taxon>
        <taxon>Chitinophagia</taxon>
        <taxon>Chitinophagales</taxon>
        <taxon>Chitinophagaceae</taxon>
        <taxon>Danxiaibacter</taxon>
    </lineage>
</organism>
<reference evidence="5 6" key="1">
    <citation type="submission" date="2023-07" db="EMBL/GenBank/DDBJ databases">
        <authorList>
            <person name="Lian W.-H."/>
        </authorList>
    </citation>
    <scope>NUCLEOTIDE SEQUENCE [LARGE SCALE GENOMIC DNA]</scope>
    <source>
        <strain evidence="5 6">SYSU DXS3180</strain>
    </source>
</reference>
<dbReference type="PANTHER" id="PTHR30349:SF64">
    <property type="entry name" value="PROPHAGE INTEGRASE INTD-RELATED"/>
    <property type="match status" value="1"/>
</dbReference>
<dbReference type="Pfam" id="PF13102">
    <property type="entry name" value="Phage_int_SAM_5"/>
    <property type="match status" value="1"/>
</dbReference>
<evidence type="ECO:0000259" key="4">
    <source>
        <dbReference type="PROSITE" id="PS51898"/>
    </source>
</evidence>
<comment type="similarity">
    <text evidence="1">Belongs to the 'phage' integrase family.</text>
</comment>
<proteinExistence type="inferred from homology"/>
<dbReference type="InterPro" id="IPR050090">
    <property type="entry name" value="Tyrosine_recombinase_XerCD"/>
</dbReference>
<evidence type="ECO:0000256" key="3">
    <source>
        <dbReference type="ARBA" id="ARBA00023172"/>
    </source>
</evidence>
<keyword evidence="2" id="KW-0238">DNA-binding</keyword>
<dbReference type="PROSITE" id="PS51898">
    <property type="entry name" value="TYR_RECOMBINASE"/>
    <property type="match status" value="1"/>
</dbReference>
<gene>
    <name evidence="5" type="ORF">QTN47_18795</name>
</gene>
<dbReference type="InterPro" id="IPR013762">
    <property type="entry name" value="Integrase-like_cat_sf"/>
</dbReference>
<dbReference type="CDD" id="cd01185">
    <property type="entry name" value="INTN1_C_like"/>
    <property type="match status" value="1"/>
</dbReference>